<dbReference type="RefSeq" id="WP_246467927.1">
    <property type="nucleotide sequence ID" value="NZ_BAABEK010000037.1"/>
</dbReference>
<name>A0A7W7S0A5_9ACTN</name>
<evidence type="ECO:0000313" key="3">
    <source>
        <dbReference type="Proteomes" id="UP000534286"/>
    </source>
</evidence>
<protein>
    <submittedName>
        <fullName evidence="2">Uncharacterized protein</fullName>
    </submittedName>
</protein>
<evidence type="ECO:0000256" key="1">
    <source>
        <dbReference type="SAM" id="MobiDB-lite"/>
    </source>
</evidence>
<feature type="compositionally biased region" description="Low complexity" evidence="1">
    <location>
        <begin position="25"/>
        <end position="40"/>
    </location>
</feature>
<dbReference type="Proteomes" id="UP000534286">
    <property type="component" value="Unassembled WGS sequence"/>
</dbReference>
<gene>
    <name evidence="2" type="ORF">FHR32_005918</name>
</gene>
<feature type="region of interest" description="Disordered" evidence="1">
    <location>
        <begin position="25"/>
        <end position="59"/>
    </location>
</feature>
<keyword evidence="3" id="KW-1185">Reference proteome</keyword>
<organism evidence="2 3">
    <name type="scientific">Streptosporangium album</name>
    <dbReference type="NCBI Taxonomy" id="47479"/>
    <lineage>
        <taxon>Bacteria</taxon>
        <taxon>Bacillati</taxon>
        <taxon>Actinomycetota</taxon>
        <taxon>Actinomycetes</taxon>
        <taxon>Streptosporangiales</taxon>
        <taxon>Streptosporangiaceae</taxon>
        <taxon>Streptosporangium</taxon>
    </lineage>
</organism>
<accession>A0A7W7S0A5</accession>
<proteinExistence type="predicted"/>
<reference evidence="2 3" key="1">
    <citation type="submission" date="2020-08" db="EMBL/GenBank/DDBJ databases">
        <title>Sequencing the genomes of 1000 actinobacteria strains.</title>
        <authorList>
            <person name="Klenk H.-P."/>
        </authorList>
    </citation>
    <scope>NUCLEOTIDE SEQUENCE [LARGE SCALE GENOMIC DNA]</scope>
    <source>
        <strain evidence="2 3">DSM 43023</strain>
    </source>
</reference>
<evidence type="ECO:0000313" key="2">
    <source>
        <dbReference type="EMBL" id="MBB4941541.1"/>
    </source>
</evidence>
<sequence>MLGAENPTLLAPSLLIALPSTTARMLSPSASASDSRFSTTTPPPLPQIVPAAFASNARQ</sequence>
<dbReference type="AlphaFoldDB" id="A0A7W7S0A5"/>
<dbReference type="EMBL" id="JACHJU010000002">
    <property type="protein sequence ID" value="MBB4941541.1"/>
    <property type="molecule type" value="Genomic_DNA"/>
</dbReference>
<comment type="caution">
    <text evidence="2">The sequence shown here is derived from an EMBL/GenBank/DDBJ whole genome shotgun (WGS) entry which is preliminary data.</text>
</comment>